<gene>
    <name evidence="3" type="ORF">GCM10023183_03360</name>
</gene>
<feature type="modified residue" description="4-aspartylphosphate" evidence="1">
    <location>
        <position position="65"/>
    </location>
</feature>
<dbReference type="SUPFAM" id="SSF52172">
    <property type="entry name" value="CheY-like"/>
    <property type="match status" value="1"/>
</dbReference>
<dbReference type="CDD" id="cd17557">
    <property type="entry name" value="REC_Rcp-like"/>
    <property type="match status" value="1"/>
</dbReference>
<accession>A0ABP8F6Q3</accession>
<dbReference type="Pfam" id="PF00072">
    <property type="entry name" value="Response_reg"/>
    <property type="match status" value="1"/>
</dbReference>
<name>A0ABP8F6Q3_9BACT</name>
<reference evidence="4" key="1">
    <citation type="journal article" date="2019" name="Int. J. Syst. Evol. Microbiol.">
        <title>The Global Catalogue of Microorganisms (GCM) 10K type strain sequencing project: providing services to taxonomists for standard genome sequencing and annotation.</title>
        <authorList>
            <consortium name="The Broad Institute Genomics Platform"/>
            <consortium name="The Broad Institute Genome Sequencing Center for Infectious Disease"/>
            <person name="Wu L."/>
            <person name="Ma J."/>
        </authorList>
    </citation>
    <scope>NUCLEOTIDE SEQUENCE [LARGE SCALE GENOMIC DNA]</scope>
    <source>
        <strain evidence="4">JCM 17917</strain>
    </source>
</reference>
<organism evidence="3 4">
    <name type="scientific">Nibribacter koreensis</name>
    <dbReference type="NCBI Taxonomy" id="1084519"/>
    <lineage>
        <taxon>Bacteria</taxon>
        <taxon>Pseudomonadati</taxon>
        <taxon>Bacteroidota</taxon>
        <taxon>Cytophagia</taxon>
        <taxon>Cytophagales</taxon>
        <taxon>Hymenobacteraceae</taxon>
        <taxon>Nibribacter</taxon>
    </lineage>
</organism>
<dbReference type="RefSeq" id="WP_345161685.1">
    <property type="nucleotide sequence ID" value="NZ_BAABGX010000001.1"/>
</dbReference>
<dbReference type="PROSITE" id="PS50110">
    <property type="entry name" value="RESPONSE_REGULATORY"/>
    <property type="match status" value="1"/>
</dbReference>
<dbReference type="InterPro" id="IPR001789">
    <property type="entry name" value="Sig_transdc_resp-reg_receiver"/>
</dbReference>
<sequence>MNSKNSAILLVEDDPLDVENIRRAFKCLGMENKIYVASNGDIALDMLMGTSLDAPSPVPQIIILDLNLPGKSGLEVLKAIREDASLRACSVFVMTSSQDEKDVLNAYNLNVAGYIVKPLQYGSFTETVATLNSFWELIELPN</sequence>
<dbReference type="EMBL" id="BAABGX010000001">
    <property type="protein sequence ID" value="GAA4296461.1"/>
    <property type="molecule type" value="Genomic_DNA"/>
</dbReference>
<keyword evidence="1" id="KW-0597">Phosphoprotein</keyword>
<comment type="caution">
    <text evidence="3">The sequence shown here is derived from an EMBL/GenBank/DDBJ whole genome shotgun (WGS) entry which is preliminary data.</text>
</comment>
<dbReference type="SMART" id="SM00448">
    <property type="entry name" value="REC"/>
    <property type="match status" value="1"/>
</dbReference>
<dbReference type="PANTHER" id="PTHR44520">
    <property type="entry name" value="RESPONSE REGULATOR RCP1-RELATED"/>
    <property type="match status" value="1"/>
</dbReference>
<evidence type="ECO:0000256" key="1">
    <source>
        <dbReference type="PROSITE-ProRule" id="PRU00169"/>
    </source>
</evidence>
<evidence type="ECO:0000259" key="2">
    <source>
        <dbReference type="PROSITE" id="PS50110"/>
    </source>
</evidence>
<dbReference type="InterPro" id="IPR011006">
    <property type="entry name" value="CheY-like_superfamily"/>
</dbReference>
<evidence type="ECO:0000313" key="4">
    <source>
        <dbReference type="Proteomes" id="UP001501844"/>
    </source>
</evidence>
<dbReference type="InterPro" id="IPR052893">
    <property type="entry name" value="TCS_response_regulator"/>
</dbReference>
<feature type="domain" description="Response regulatory" evidence="2">
    <location>
        <begin position="7"/>
        <end position="132"/>
    </location>
</feature>
<protein>
    <submittedName>
        <fullName evidence="3">Response regulator</fullName>
    </submittedName>
</protein>
<proteinExistence type="predicted"/>
<dbReference type="Gene3D" id="3.40.50.2300">
    <property type="match status" value="1"/>
</dbReference>
<evidence type="ECO:0000313" key="3">
    <source>
        <dbReference type="EMBL" id="GAA4296461.1"/>
    </source>
</evidence>
<dbReference type="Proteomes" id="UP001501844">
    <property type="component" value="Unassembled WGS sequence"/>
</dbReference>
<keyword evidence="4" id="KW-1185">Reference proteome</keyword>